<dbReference type="Gene3D" id="3.20.20.80">
    <property type="entry name" value="Glycosidases"/>
    <property type="match status" value="1"/>
</dbReference>
<reference evidence="5" key="1">
    <citation type="journal article" date="2019" name="Int. J. Syst. Evol. Microbiol.">
        <title>The Global Catalogue of Microorganisms (GCM) 10K type strain sequencing project: providing services to taxonomists for standard genome sequencing and annotation.</title>
        <authorList>
            <consortium name="The Broad Institute Genomics Platform"/>
            <consortium name="The Broad Institute Genome Sequencing Center for Infectious Disease"/>
            <person name="Wu L."/>
            <person name="Ma J."/>
        </authorList>
    </citation>
    <scope>NUCLEOTIDE SEQUENCE [LARGE SCALE GENOMIC DNA]</scope>
    <source>
        <strain evidence="5">CGMCC 1.1927</strain>
    </source>
</reference>
<evidence type="ECO:0000313" key="4">
    <source>
        <dbReference type="EMBL" id="GGG96201.1"/>
    </source>
</evidence>
<dbReference type="Proteomes" id="UP000596938">
    <property type="component" value="Unassembled WGS sequence"/>
</dbReference>
<name>A0ABQ1XKL0_9MICC</name>
<comment type="caution">
    <text evidence="4">The sequence shown here is derived from an EMBL/GenBank/DDBJ whole genome shotgun (WGS) entry which is preliminary data.</text>
</comment>
<dbReference type="RefSeq" id="WP_229666391.1">
    <property type="nucleotide sequence ID" value="NZ_BAAAWV010000001.1"/>
</dbReference>
<gene>
    <name evidence="4" type="ORF">GCM10011577_19130</name>
</gene>
<sequence>MQNEQGTVGMRSAGMGSDEMFSAGMLSAAHRPHELALQSPPMSNTEDRHKRWRLTSQYMEHDGVPAVPVSGELHYSRLPRSRWEERLRLMKAGGITVVACYIFWIHHEPAQGEARFDGNLDVGAFVRLCADVGLDVVLRLGPWCHGEVRNGGFPDWVQAAPVAHRTNDPAYLAMVERWFTRIGRELDGLTGPDTNVIGIQLENELYDQPRHITELKKLARAAGLGAPVWTATAWGAADIPEDDVLPVFGGYGDGFWVDADAPWDPTFREHYFFSHEWDDAGIGADLREHFSGSGAAPSRSPSTLYPPATCELTGGMATAYQRRPWPSGKDVAAVANNKIGSGSGWQGYYMFTGGTNPPGGMQESQATGYPNDLPVFDYDFHAPIGAAGRLAPGFAELRKQHAFLAAFGARLAPMPSTLPDNLPASIDDRETLRWAMRSDGRSGFLFITWHQPHIPLPDYTGARFTLLLDGETLNFPRRGLTIPAGTIARWPVDLEVAGVRLCWATASALTLLDPDGAPTLVLAAEEGIVPQLCLPEGTVVDGPVTALGEGVYSIDATQPVTLTATSAEGSAAILVLPSHLADQAWALETPHGRQLVLSADPLWVGADGRLAGRSQGESDVRRYSTAAGRFEDVRTSAATPEPLRRPLPAERIRAAKTVPASFGSLAGRAAAPTGSSIDDLAAVYAVDLGAAVLSGEHTELQVAWAGDVSRLVVDGTVVGDRFWDGSPWIIETNDAGICPGSDVRLQILPLAKDAQVGLPAEAQRRRDAVAGDLVSLDKVELLQWTGWTEEPA</sequence>
<accession>A0ABQ1XKL0</accession>
<feature type="domain" description="Glycoside hydrolase 35 catalytic" evidence="3">
    <location>
        <begin position="62"/>
        <end position="402"/>
    </location>
</feature>
<evidence type="ECO:0000256" key="1">
    <source>
        <dbReference type="ARBA" id="ARBA00009809"/>
    </source>
</evidence>
<evidence type="ECO:0000259" key="3">
    <source>
        <dbReference type="Pfam" id="PF01301"/>
    </source>
</evidence>
<evidence type="ECO:0000313" key="5">
    <source>
        <dbReference type="Proteomes" id="UP000596938"/>
    </source>
</evidence>
<dbReference type="Pfam" id="PF01301">
    <property type="entry name" value="Glyco_hydro_35"/>
    <property type="match status" value="1"/>
</dbReference>
<comment type="similarity">
    <text evidence="1 2">Belongs to the glycosyl hydrolase 35 family.</text>
</comment>
<organism evidence="4 5">
    <name type="scientific">Pseudarthrobacter polychromogenes</name>
    <dbReference type="NCBI Taxonomy" id="1676"/>
    <lineage>
        <taxon>Bacteria</taxon>
        <taxon>Bacillati</taxon>
        <taxon>Actinomycetota</taxon>
        <taxon>Actinomycetes</taxon>
        <taxon>Micrococcales</taxon>
        <taxon>Micrococcaceae</taxon>
        <taxon>Pseudarthrobacter</taxon>
    </lineage>
</organism>
<dbReference type="SUPFAM" id="SSF51445">
    <property type="entry name" value="(Trans)glycosidases"/>
    <property type="match status" value="1"/>
</dbReference>
<evidence type="ECO:0000256" key="2">
    <source>
        <dbReference type="RuleBase" id="RU003679"/>
    </source>
</evidence>
<keyword evidence="5" id="KW-1185">Reference proteome</keyword>
<dbReference type="PRINTS" id="PR00742">
    <property type="entry name" value="GLHYDRLASE35"/>
</dbReference>
<dbReference type="EMBL" id="BMKU01000005">
    <property type="protein sequence ID" value="GGG96201.1"/>
    <property type="molecule type" value="Genomic_DNA"/>
</dbReference>
<dbReference type="InterPro" id="IPR017853">
    <property type="entry name" value="GH"/>
</dbReference>
<dbReference type="InterPro" id="IPR001944">
    <property type="entry name" value="Glycoside_Hdrlase_35"/>
</dbReference>
<dbReference type="InterPro" id="IPR031330">
    <property type="entry name" value="Gly_Hdrlase_35_cat"/>
</dbReference>
<protein>
    <recommendedName>
        <fullName evidence="3">Glycoside hydrolase 35 catalytic domain-containing protein</fullName>
    </recommendedName>
</protein>
<dbReference type="PANTHER" id="PTHR23421">
    <property type="entry name" value="BETA-GALACTOSIDASE RELATED"/>
    <property type="match status" value="1"/>
</dbReference>
<proteinExistence type="inferred from homology"/>